<dbReference type="RefSeq" id="WP_092686635.1">
    <property type="nucleotide sequence ID" value="NZ_FNBK01000001.1"/>
</dbReference>
<dbReference type="InterPro" id="IPR043814">
    <property type="entry name" value="DUF5796"/>
</dbReference>
<dbReference type="Proteomes" id="UP000199076">
    <property type="component" value="Unassembled WGS sequence"/>
</dbReference>
<dbReference type="AlphaFoldDB" id="A0A1G7FFQ8"/>
<dbReference type="STRING" id="660518.SAMN05216218_101171"/>
<gene>
    <name evidence="1" type="ORF">SAMN05216218_101171</name>
</gene>
<accession>A0A1G7FFQ8</accession>
<keyword evidence="2" id="KW-1185">Reference proteome</keyword>
<organism evidence="1 2">
    <name type="scientific">Halorientalis regularis</name>
    <dbReference type="NCBI Taxonomy" id="660518"/>
    <lineage>
        <taxon>Archaea</taxon>
        <taxon>Methanobacteriati</taxon>
        <taxon>Methanobacteriota</taxon>
        <taxon>Stenosarchaea group</taxon>
        <taxon>Halobacteria</taxon>
        <taxon>Halobacteriales</taxon>
        <taxon>Haloarculaceae</taxon>
        <taxon>Halorientalis</taxon>
    </lineage>
</organism>
<name>A0A1G7FFQ8_9EURY</name>
<evidence type="ECO:0000313" key="1">
    <source>
        <dbReference type="EMBL" id="SDE74721.1"/>
    </source>
</evidence>
<dbReference type="OrthoDB" id="156190at2157"/>
<sequence>MTSREEVSPQTLPIELTEDGITVEYNDGREAFYRGVPQRRESPLRTAPGRDVHVLVTDASEQQGVLTYVNDLKTHAEILEETGVGRVMLEPDEQTTVFPGVSVRNEAHRVVVDADLDRADGRVFVFEENQMGERSLEIVADAE</sequence>
<protein>
    <submittedName>
        <fullName evidence="1">Uncharacterized protein</fullName>
    </submittedName>
</protein>
<proteinExistence type="predicted"/>
<dbReference type="Pfam" id="PF19109">
    <property type="entry name" value="DUF5796"/>
    <property type="match status" value="1"/>
</dbReference>
<reference evidence="2" key="1">
    <citation type="submission" date="2016-10" db="EMBL/GenBank/DDBJ databases">
        <authorList>
            <person name="Varghese N."/>
            <person name="Submissions S."/>
        </authorList>
    </citation>
    <scope>NUCLEOTIDE SEQUENCE [LARGE SCALE GENOMIC DNA]</scope>
    <source>
        <strain evidence="2">IBRC-M 10760</strain>
    </source>
</reference>
<dbReference type="EMBL" id="FNBK01000001">
    <property type="protein sequence ID" value="SDE74721.1"/>
    <property type="molecule type" value="Genomic_DNA"/>
</dbReference>
<evidence type="ECO:0000313" key="2">
    <source>
        <dbReference type="Proteomes" id="UP000199076"/>
    </source>
</evidence>